<dbReference type="RefSeq" id="WP_078813284.1">
    <property type="nucleotide sequence ID" value="NZ_FUYE01000005.1"/>
</dbReference>
<dbReference type="SUPFAM" id="SSF53649">
    <property type="entry name" value="Alkaline phosphatase-like"/>
    <property type="match status" value="1"/>
</dbReference>
<keyword evidence="10" id="KW-1185">Reference proteome</keyword>
<evidence type="ECO:0000256" key="5">
    <source>
        <dbReference type="ARBA" id="ARBA00022801"/>
    </source>
</evidence>
<protein>
    <submittedName>
        <fullName evidence="9">Uncharacterized sulfatase</fullName>
    </submittedName>
</protein>
<feature type="signal peptide" evidence="7">
    <location>
        <begin position="1"/>
        <end position="23"/>
    </location>
</feature>
<comment type="similarity">
    <text evidence="2">Belongs to the sulfatase family.</text>
</comment>
<dbReference type="STRING" id="48467.SAMN02745166_02079"/>
<evidence type="ECO:0000256" key="2">
    <source>
        <dbReference type="ARBA" id="ARBA00008779"/>
    </source>
</evidence>
<dbReference type="OrthoDB" id="246867at2"/>
<dbReference type="InterPro" id="IPR017850">
    <property type="entry name" value="Alkaline_phosphatase_core_sf"/>
</dbReference>
<dbReference type="InterPro" id="IPR050738">
    <property type="entry name" value="Sulfatase"/>
</dbReference>
<keyword evidence="3" id="KW-0479">Metal-binding</keyword>
<accession>A0A1T4XVA5</accession>
<reference evidence="10" key="1">
    <citation type="submission" date="2017-02" db="EMBL/GenBank/DDBJ databases">
        <authorList>
            <person name="Varghese N."/>
            <person name="Submissions S."/>
        </authorList>
    </citation>
    <scope>NUCLEOTIDE SEQUENCE [LARGE SCALE GENOMIC DNA]</scope>
    <source>
        <strain evidence="10">ATCC 700200</strain>
    </source>
</reference>
<dbReference type="Proteomes" id="UP000190774">
    <property type="component" value="Unassembled WGS sequence"/>
</dbReference>
<evidence type="ECO:0000256" key="7">
    <source>
        <dbReference type="SAM" id="SignalP"/>
    </source>
</evidence>
<dbReference type="Pfam" id="PF00884">
    <property type="entry name" value="Sulfatase"/>
    <property type="match status" value="1"/>
</dbReference>
<evidence type="ECO:0000256" key="3">
    <source>
        <dbReference type="ARBA" id="ARBA00022723"/>
    </source>
</evidence>
<dbReference type="Gene3D" id="3.40.720.10">
    <property type="entry name" value="Alkaline Phosphatase, subunit A"/>
    <property type="match status" value="1"/>
</dbReference>
<dbReference type="GO" id="GO:0004065">
    <property type="term" value="F:arylsulfatase activity"/>
    <property type="evidence" value="ECO:0007669"/>
    <property type="project" value="TreeGrafter"/>
</dbReference>
<evidence type="ECO:0000313" key="10">
    <source>
        <dbReference type="Proteomes" id="UP000190774"/>
    </source>
</evidence>
<evidence type="ECO:0000256" key="4">
    <source>
        <dbReference type="ARBA" id="ARBA00022729"/>
    </source>
</evidence>
<sequence length="465" mass="52872">MMLKSLFQFALVSLSLWAGLARAAEAPPNIVFILSDDQAYTDYGFMGHSLIKTPNLDKLAASGALFTRGYVPTALCRPSLATLATGLYAHQHKISGNDPAPSLAKPDSPEYNDLRNRLIQHMDALPNLPKLLVERGYLAHQSGKWWEGSYKRGGFTHGMTRGFPEKGGRHGDDGLKIGREGLQPVFDFVDLAQKEQKPFYLWYSPFMPHTPHNPPERFLAKYRDKVDSLEVAKYYAMCEWFDETCGQLLDYLDKKGLTENTLVYYICDNGWIQDPHSKNYAPRSKQSPNEGGIRQPILISWPGKIKPGKYDDLVSSIDLVPTLLKVAGARVPENLPGLDLMPLMTEGKKLERDTLYGEGFDHDVANVDKPEQSLLYRWAIEGQWKLLLTYDGELSRRYAKSHPREEKRPQLYDLKADPEENHNVAKEHPEIVKRLADKIAAWWPVTERKVFTEWSDEPKEWSAAE</sequence>
<dbReference type="GO" id="GO:0046872">
    <property type="term" value="F:metal ion binding"/>
    <property type="evidence" value="ECO:0007669"/>
    <property type="project" value="UniProtKB-KW"/>
</dbReference>
<evidence type="ECO:0000313" key="9">
    <source>
        <dbReference type="EMBL" id="SKA93333.1"/>
    </source>
</evidence>
<keyword evidence="5" id="KW-0378">Hydrolase</keyword>
<gene>
    <name evidence="9" type="ORF">SAMN02745166_02079</name>
</gene>
<feature type="domain" description="Sulfatase N-terminal" evidence="8">
    <location>
        <begin position="28"/>
        <end position="329"/>
    </location>
</feature>
<dbReference type="PANTHER" id="PTHR42693">
    <property type="entry name" value="ARYLSULFATASE FAMILY MEMBER"/>
    <property type="match status" value="1"/>
</dbReference>
<organism evidence="9 10">
    <name type="scientific">Prosthecobacter debontii</name>
    <dbReference type="NCBI Taxonomy" id="48467"/>
    <lineage>
        <taxon>Bacteria</taxon>
        <taxon>Pseudomonadati</taxon>
        <taxon>Verrucomicrobiota</taxon>
        <taxon>Verrucomicrobiia</taxon>
        <taxon>Verrucomicrobiales</taxon>
        <taxon>Verrucomicrobiaceae</taxon>
        <taxon>Prosthecobacter</taxon>
    </lineage>
</organism>
<keyword evidence="4 7" id="KW-0732">Signal</keyword>
<keyword evidence="6" id="KW-0106">Calcium</keyword>
<comment type="cofactor">
    <cofactor evidence="1">
        <name>Ca(2+)</name>
        <dbReference type="ChEBI" id="CHEBI:29108"/>
    </cofactor>
</comment>
<dbReference type="InterPro" id="IPR000917">
    <property type="entry name" value="Sulfatase_N"/>
</dbReference>
<name>A0A1T4XVA5_9BACT</name>
<dbReference type="CDD" id="cd16027">
    <property type="entry name" value="SGSH"/>
    <property type="match status" value="1"/>
</dbReference>
<evidence type="ECO:0000259" key="8">
    <source>
        <dbReference type="Pfam" id="PF00884"/>
    </source>
</evidence>
<dbReference type="AlphaFoldDB" id="A0A1T4XVA5"/>
<dbReference type="EMBL" id="FUYE01000005">
    <property type="protein sequence ID" value="SKA93333.1"/>
    <property type="molecule type" value="Genomic_DNA"/>
</dbReference>
<feature type="chain" id="PRO_5012617278" evidence="7">
    <location>
        <begin position="24"/>
        <end position="465"/>
    </location>
</feature>
<proteinExistence type="inferred from homology"/>
<evidence type="ECO:0000256" key="1">
    <source>
        <dbReference type="ARBA" id="ARBA00001913"/>
    </source>
</evidence>
<dbReference type="Gene3D" id="3.30.1120.10">
    <property type="match status" value="1"/>
</dbReference>
<dbReference type="PANTHER" id="PTHR42693:SF42">
    <property type="entry name" value="ARYLSULFATASE G"/>
    <property type="match status" value="1"/>
</dbReference>
<evidence type="ECO:0000256" key="6">
    <source>
        <dbReference type="ARBA" id="ARBA00022837"/>
    </source>
</evidence>